<dbReference type="CDD" id="cd00180">
    <property type="entry name" value="PKc"/>
    <property type="match status" value="1"/>
</dbReference>
<evidence type="ECO:0000256" key="1">
    <source>
        <dbReference type="ARBA" id="ARBA00012513"/>
    </source>
</evidence>
<dbReference type="AlphaFoldDB" id="A0A9P6JHE6"/>
<dbReference type="PANTHER" id="PTHR24348:SF22">
    <property type="entry name" value="NON-SPECIFIC SERINE_THREONINE PROTEIN KINASE"/>
    <property type="match status" value="1"/>
</dbReference>
<dbReference type="InterPro" id="IPR008271">
    <property type="entry name" value="Ser/Thr_kinase_AS"/>
</dbReference>
<dbReference type="GO" id="GO:0016020">
    <property type="term" value="C:membrane"/>
    <property type="evidence" value="ECO:0007669"/>
    <property type="project" value="TreeGrafter"/>
</dbReference>
<dbReference type="EMBL" id="JAAAHW010003992">
    <property type="protein sequence ID" value="KAF9979698.1"/>
    <property type="molecule type" value="Genomic_DNA"/>
</dbReference>
<feature type="compositionally biased region" description="Acidic residues" evidence="7">
    <location>
        <begin position="219"/>
        <end position="231"/>
    </location>
</feature>
<dbReference type="InterPro" id="IPR017441">
    <property type="entry name" value="Protein_kinase_ATP_BS"/>
</dbReference>
<evidence type="ECO:0000256" key="2">
    <source>
        <dbReference type="ARBA" id="ARBA00022679"/>
    </source>
</evidence>
<feature type="region of interest" description="Disordered" evidence="7">
    <location>
        <begin position="307"/>
        <end position="326"/>
    </location>
</feature>
<keyword evidence="2" id="KW-0808">Transferase</keyword>
<keyword evidence="5 6" id="KW-0067">ATP-binding</keyword>
<dbReference type="GO" id="GO:0005776">
    <property type="term" value="C:autophagosome"/>
    <property type="evidence" value="ECO:0007669"/>
    <property type="project" value="TreeGrafter"/>
</dbReference>
<evidence type="ECO:0000256" key="5">
    <source>
        <dbReference type="ARBA" id="ARBA00022840"/>
    </source>
</evidence>
<feature type="non-terminal residue" evidence="9">
    <location>
        <position position="875"/>
    </location>
</feature>
<feature type="compositionally biased region" description="Acidic residues" evidence="7">
    <location>
        <begin position="309"/>
        <end position="320"/>
    </location>
</feature>
<keyword evidence="4" id="KW-0418">Kinase</keyword>
<dbReference type="GO" id="GO:0000045">
    <property type="term" value="P:autophagosome assembly"/>
    <property type="evidence" value="ECO:0007669"/>
    <property type="project" value="TreeGrafter"/>
</dbReference>
<dbReference type="PANTHER" id="PTHR24348">
    <property type="entry name" value="SERINE/THREONINE-PROTEIN KINASE UNC-51-RELATED"/>
    <property type="match status" value="1"/>
</dbReference>
<feature type="region of interest" description="Disordered" evidence="7">
    <location>
        <begin position="36"/>
        <end position="66"/>
    </location>
</feature>
<dbReference type="PROSITE" id="PS50011">
    <property type="entry name" value="PROTEIN_KINASE_DOM"/>
    <property type="match status" value="1"/>
</dbReference>
<comment type="caution">
    <text evidence="9">The sequence shown here is derived from an EMBL/GenBank/DDBJ whole genome shotgun (WGS) entry which is preliminary data.</text>
</comment>
<keyword evidence="10" id="KW-1185">Reference proteome</keyword>
<feature type="domain" description="Protein kinase" evidence="8">
    <location>
        <begin position="670"/>
        <end position="875"/>
    </location>
</feature>
<proteinExistence type="predicted"/>
<dbReference type="SMART" id="SM00220">
    <property type="entry name" value="S_TKc"/>
    <property type="match status" value="1"/>
</dbReference>
<feature type="region of interest" description="Disordered" evidence="7">
    <location>
        <begin position="408"/>
        <end position="444"/>
    </location>
</feature>
<reference evidence="9" key="1">
    <citation type="journal article" date="2020" name="Fungal Divers.">
        <title>Resolving the Mortierellaceae phylogeny through synthesis of multi-gene phylogenetics and phylogenomics.</title>
        <authorList>
            <person name="Vandepol N."/>
            <person name="Liber J."/>
            <person name="Desiro A."/>
            <person name="Na H."/>
            <person name="Kennedy M."/>
            <person name="Barry K."/>
            <person name="Grigoriev I.V."/>
            <person name="Miller A.N."/>
            <person name="O'Donnell K."/>
            <person name="Stajich J.E."/>
            <person name="Bonito G."/>
        </authorList>
    </citation>
    <scope>NUCLEOTIDE SEQUENCE</scope>
    <source>
        <strain evidence="9">MES-2147</strain>
    </source>
</reference>
<dbReference type="Gene3D" id="3.30.200.20">
    <property type="entry name" value="Phosphorylase Kinase, domain 1"/>
    <property type="match status" value="1"/>
</dbReference>
<dbReference type="InterPro" id="IPR011009">
    <property type="entry name" value="Kinase-like_dom_sf"/>
</dbReference>
<dbReference type="Gene3D" id="1.10.510.10">
    <property type="entry name" value="Transferase(Phosphotransferase) domain 1"/>
    <property type="match status" value="1"/>
</dbReference>
<evidence type="ECO:0000256" key="4">
    <source>
        <dbReference type="ARBA" id="ARBA00022777"/>
    </source>
</evidence>
<dbReference type="Pfam" id="PF00069">
    <property type="entry name" value="Pkinase"/>
    <property type="match status" value="1"/>
</dbReference>
<dbReference type="GO" id="GO:0010506">
    <property type="term" value="P:regulation of autophagy"/>
    <property type="evidence" value="ECO:0007669"/>
    <property type="project" value="InterPro"/>
</dbReference>
<dbReference type="InterPro" id="IPR000719">
    <property type="entry name" value="Prot_kinase_dom"/>
</dbReference>
<evidence type="ECO:0000256" key="3">
    <source>
        <dbReference type="ARBA" id="ARBA00022741"/>
    </source>
</evidence>
<dbReference type="PROSITE" id="PS00107">
    <property type="entry name" value="PROTEIN_KINASE_ATP"/>
    <property type="match status" value="1"/>
</dbReference>
<organism evidence="9 10">
    <name type="scientific">Modicella reniformis</name>
    <dbReference type="NCBI Taxonomy" id="1440133"/>
    <lineage>
        <taxon>Eukaryota</taxon>
        <taxon>Fungi</taxon>
        <taxon>Fungi incertae sedis</taxon>
        <taxon>Mucoromycota</taxon>
        <taxon>Mortierellomycotina</taxon>
        <taxon>Mortierellomycetes</taxon>
        <taxon>Mortierellales</taxon>
        <taxon>Mortierellaceae</taxon>
        <taxon>Modicella</taxon>
    </lineage>
</organism>
<evidence type="ECO:0000259" key="8">
    <source>
        <dbReference type="PROSITE" id="PS50011"/>
    </source>
</evidence>
<feature type="binding site" evidence="6">
    <location>
        <position position="707"/>
    </location>
    <ligand>
        <name>ATP</name>
        <dbReference type="ChEBI" id="CHEBI:30616"/>
    </ligand>
</feature>
<dbReference type="EC" id="2.7.11.1" evidence="1"/>
<gene>
    <name evidence="9" type="ORF">BGZ65_006153</name>
</gene>
<dbReference type="GO" id="GO:0005829">
    <property type="term" value="C:cytosol"/>
    <property type="evidence" value="ECO:0007669"/>
    <property type="project" value="TreeGrafter"/>
</dbReference>
<dbReference type="Proteomes" id="UP000749646">
    <property type="component" value="Unassembled WGS sequence"/>
</dbReference>
<evidence type="ECO:0000256" key="6">
    <source>
        <dbReference type="PROSITE-ProRule" id="PRU10141"/>
    </source>
</evidence>
<dbReference type="InterPro" id="IPR045269">
    <property type="entry name" value="Atg1-like"/>
</dbReference>
<dbReference type="OrthoDB" id="2426488at2759"/>
<feature type="compositionally biased region" description="Basic residues" evidence="7">
    <location>
        <begin position="425"/>
        <end position="435"/>
    </location>
</feature>
<feature type="region of interest" description="Disordered" evidence="7">
    <location>
        <begin position="215"/>
        <end position="235"/>
    </location>
</feature>
<accession>A0A9P6JHE6</accession>
<evidence type="ECO:0000256" key="7">
    <source>
        <dbReference type="SAM" id="MobiDB-lite"/>
    </source>
</evidence>
<keyword evidence="3 6" id="KW-0547">Nucleotide-binding</keyword>
<sequence>MTGPTGVLSDSSSTLHLQNTNNPFLTRALFEVAAASAASGKTPAQENDDDDDDDDDDGNNNSNIMLGLRTGSSSIGALVGTSTIASTTTATATAVMSRSLPLLPHLLLHQISSITARKHYCEQQQLTAEKKKTIIQHTIIPVPVPEKEWVLATMQFNSSNSEDKTLSSLGLNPFSPPYSPSILDTEKFVSNHYQTTTIPKTLIDLNEYCQRVDVRPREDDDEDSDEEEQEEASLRDEKVVIATVMVLDEEKVPQERKDPTKEEKKILEIEFCNKDYFNLELLAMIDDETTDDVPHHILATEETITAEVAEQEEEEEEEEEEKGHLDQVVTSETIIIEPAALETDNNTKDLIGSSISTSPQPPPIIIIKHTTTESEAIAKQWRRDQPTSRLLIQQQRPEDSTLEYIVHHDDGDDDTLSDSQLLEKRQRRRRRRRRRQDSASQGQLTMMMKSFESLLLHMTRKENSFSCADPSTPFVAITTSFSSSSSSSSSFSSYGLVVTSPIPDTITATPKDQESMLGDNITSIPTLCIPTDGNTTVVSSSVEQQNLLIDATLSAAAAAAAAIQGKKIKKKKSLDHIDTNLARSSSVQEDSVEPTLTITTTTTTTTTLKKTSDNKSVFQNFRNNTSMLFKKVVNSDEDQEEQQQVVISSKVSRKGKLFAKKIKTIAGFEYNTAKKLGKGNFGIVYQGKSIIHDDGGGGGGMEVAIKKITRKLPGEIEKLGLVQREMRVCRLFNNRTGIVPLLDIVTTSKHHYLIFEKAEGDLAEMIKVRCRDAAAAAYRTNKDFSMQQQPMSPSCSLGTIFNVHEIRSIMHTVVLGTRALHKEGYSHKDIKPANILLFQDGSKGVLCDFGLCSQVNELPQNQFFGTRDYASPEAR</sequence>
<evidence type="ECO:0000313" key="9">
    <source>
        <dbReference type="EMBL" id="KAF9979698.1"/>
    </source>
</evidence>
<feature type="compositionally biased region" description="Acidic residues" evidence="7">
    <location>
        <begin position="46"/>
        <end position="58"/>
    </location>
</feature>
<dbReference type="PROSITE" id="PS00108">
    <property type="entry name" value="PROTEIN_KINASE_ST"/>
    <property type="match status" value="1"/>
</dbReference>
<protein>
    <recommendedName>
        <fullName evidence="1">non-specific serine/threonine protein kinase</fullName>
        <ecNumber evidence="1">2.7.11.1</ecNumber>
    </recommendedName>
</protein>
<name>A0A9P6JHE6_9FUNG</name>
<dbReference type="GO" id="GO:0005524">
    <property type="term" value="F:ATP binding"/>
    <property type="evidence" value="ECO:0007669"/>
    <property type="project" value="UniProtKB-UniRule"/>
</dbReference>
<evidence type="ECO:0000313" key="10">
    <source>
        <dbReference type="Proteomes" id="UP000749646"/>
    </source>
</evidence>
<dbReference type="GO" id="GO:0004674">
    <property type="term" value="F:protein serine/threonine kinase activity"/>
    <property type="evidence" value="ECO:0007669"/>
    <property type="project" value="UniProtKB-EC"/>
</dbReference>
<dbReference type="GO" id="GO:0000407">
    <property type="term" value="C:phagophore assembly site"/>
    <property type="evidence" value="ECO:0007669"/>
    <property type="project" value="TreeGrafter"/>
</dbReference>
<dbReference type="SUPFAM" id="SSF56112">
    <property type="entry name" value="Protein kinase-like (PK-like)"/>
    <property type="match status" value="1"/>
</dbReference>